<dbReference type="Proteomes" id="UP001152797">
    <property type="component" value="Unassembled WGS sequence"/>
</dbReference>
<dbReference type="InterPro" id="IPR029058">
    <property type="entry name" value="AB_hydrolase_fold"/>
</dbReference>
<keyword evidence="2" id="KW-0964">Secreted</keyword>
<reference evidence="8" key="2">
    <citation type="submission" date="2024-04" db="EMBL/GenBank/DDBJ databases">
        <authorList>
            <person name="Chen Y."/>
            <person name="Shah S."/>
            <person name="Dougan E. K."/>
            <person name="Thang M."/>
            <person name="Chan C."/>
        </authorList>
    </citation>
    <scope>NUCLEOTIDE SEQUENCE [LARGE SCALE GENOMIC DNA]</scope>
</reference>
<keyword evidence="4 9" id="KW-0378">Hydrolase</keyword>
<name>A0A9P1CCH7_9DINO</name>
<dbReference type="PANTHER" id="PTHR34043">
    <property type="entry name" value="ALPHA/BETA-HYDROLASES SUPERFAMILY PROTEIN"/>
    <property type="match status" value="1"/>
</dbReference>
<sequence>MPDLVMIHGLLGWAESERPLFGWMPDYFPLTFIRQQWTEGDVVAVELGAASSDHDRACEAFAHLMGLQVDYGEEHSRHCCHARFGMDFRGKGLLKRWDAQNPVHLIGHSFGGNTAVALYNMIAEDYWGLGTGSDWVASVSAVCSPLRGCSLPFLLGLVEVTDQEGCTRHTVEPGSFTHGMVASCCLIIKAQDRWPSVFKRLFNFKSEQWAEHNTWSNLVSARHPYVLSGDNMMSEIAPRTRRRALRGRMENLSKTYLIAITSDALAPLSPQQLLRRLIFSAAALSGLSMSALILAFQRRASLLRLWDSLKARSWHRLALPSLGVLSGLLLLTRKCHRSLYEQLLLLVRPIMYSYFLRPYLRLSSYSVHRAAKELSPKSALVASDAEQGANDGLIDVIAQRCLDCPRLTRQQQPGGRQSRSQMHVPAARVHALARAYSYGHVDNGEEEKPLQRGRWHELHVPDSDHCLGTWFDQRSEKMYENLFKILRKRLH</sequence>
<evidence type="ECO:0000256" key="2">
    <source>
        <dbReference type="ARBA" id="ARBA00022525"/>
    </source>
</evidence>
<dbReference type="EMBL" id="CAMXCT030001335">
    <property type="protein sequence ID" value="CAL4776397.1"/>
    <property type="molecule type" value="Genomic_DNA"/>
</dbReference>
<evidence type="ECO:0000313" key="9">
    <source>
        <dbReference type="EMBL" id="CAL4776397.1"/>
    </source>
</evidence>
<dbReference type="GO" id="GO:0006629">
    <property type="term" value="P:lipid metabolic process"/>
    <property type="evidence" value="ECO:0007669"/>
    <property type="project" value="UniProtKB-KW"/>
</dbReference>
<evidence type="ECO:0000313" key="10">
    <source>
        <dbReference type="Proteomes" id="UP001152797"/>
    </source>
</evidence>
<protein>
    <submittedName>
        <fullName evidence="9">Lipase 2 (Glycerol ester hydrolase 2)</fullName>
    </submittedName>
</protein>
<dbReference type="GO" id="GO:0005576">
    <property type="term" value="C:extracellular region"/>
    <property type="evidence" value="ECO:0007669"/>
    <property type="project" value="UniProtKB-SubCell"/>
</dbReference>
<keyword evidence="5" id="KW-0443">Lipid metabolism</keyword>
<dbReference type="GO" id="GO:0016787">
    <property type="term" value="F:hydrolase activity"/>
    <property type="evidence" value="ECO:0007669"/>
    <property type="project" value="UniProtKB-KW"/>
</dbReference>
<keyword evidence="3" id="KW-0732">Signal</keyword>
<comment type="caution">
    <text evidence="7">The sequence shown here is derived from an EMBL/GenBank/DDBJ whole genome shotgun (WGS) entry which is preliminary data.</text>
</comment>
<dbReference type="InterPro" id="IPR056304">
    <property type="entry name" value="Lip-like_C"/>
</dbReference>
<gene>
    <name evidence="7" type="ORF">C1SCF055_LOCUS16181</name>
</gene>
<dbReference type="SUPFAM" id="SSF53474">
    <property type="entry name" value="alpha/beta-Hydrolases"/>
    <property type="match status" value="1"/>
</dbReference>
<organism evidence="7">
    <name type="scientific">Cladocopium goreaui</name>
    <dbReference type="NCBI Taxonomy" id="2562237"/>
    <lineage>
        <taxon>Eukaryota</taxon>
        <taxon>Sar</taxon>
        <taxon>Alveolata</taxon>
        <taxon>Dinophyceae</taxon>
        <taxon>Suessiales</taxon>
        <taxon>Symbiodiniaceae</taxon>
        <taxon>Cladocopium</taxon>
    </lineage>
</organism>
<evidence type="ECO:0000256" key="5">
    <source>
        <dbReference type="ARBA" id="ARBA00023098"/>
    </source>
</evidence>
<feature type="domain" description="Lipase-like C-terminal" evidence="6">
    <location>
        <begin position="4"/>
        <end position="121"/>
    </location>
</feature>
<dbReference type="PANTHER" id="PTHR34043:SF3">
    <property type="entry name" value="ALPHA_BETA-HYDROLASES SUPERFAMILY PROTEIN"/>
    <property type="match status" value="1"/>
</dbReference>
<dbReference type="OrthoDB" id="206848at2759"/>
<dbReference type="Gene3D" id="3.40.50.1820">
    <property type="entry name" value="alpha/beta hydrolase"/>
    <property type="match status" value="1"/>
</dbReference>
<evidence type="ECO:0000256" key="3">
    <source>
        <dbReference type="ARBA" id="ARBA00022729"/>
    </source>
</evidence>
<dbReference type="Pfam" id="PF24708">
    <property type="entry name" value="Lip_C"/>
    <property type="match status" value="1"/>
</dbReference>
<keyword evidence="10" id="KW-1185">Reference proteome</keyword>
<accession>A0A9P1CCH7</accession>
<proteinExistence type="predicted"/>
<evidence type="ECO:0000256" key="1">
    <source>
        <dbReference type="ARBA" id="ARBA00004613"/>
    </source>
</evidence>
<evidence type="ECO:0000313" key="7">
    <source>
        <dbReference type="EMBL" id="CAI3989085.1"/>
    </source>
</evidence>
<dbReference type="AlphaFoldDB" id="A0A9P1CCH7"/>
<evidence type="ECO:0000259" key="6">
    <source>
        <dbReference type="Pfam" id="PF24708"/>
    </source>
</evidence>
<reference evidence="7" key="1">
    <citation type="submission" date="2022-10" db="EMBL/GenBank/DDBJ databases">
        <authorList>
            <person name="Chen Y."/>
            <person name="Dougan E. K."/>
            <person name="Chan C."/>
            <person name="Rhodes N."/>
            <person name="Thang M."/>
        </authorList>
    </citation>
    <scope>NUCLEOTIDE SEQUENCE</scope>
</reference>
<evidence type="ECO:0000256" key="4">
    <source>
        <dbReference type="ARBA" id="ARBA00022801"/>
    </source>
</evidence>
<evidence type="ECO:0000313" key="8">
    <source>
        <dbReference type="EMBL" id="CAL1142460.1"/>
    </source>
</evidence>
<dbReference type="EMBL" id="CAMXCT020001335">
    <property type="protein sequence ID" value="CAL1142460.1"/>
    <property type="molecule type" value="Genomic_DNA"/>
</dbReference>
<comment type="subcellular location">
    <subcellularLocation>
        <location evidence="1">Secreted</location>
    </subcellularLocation>
</comment>
<dbReference type="EMBL" id="CAMXCT010001335">
    <property type="protein sequence ID" value="CAI3989085.1"/>
    <property type="molecule type" value="Genomic_DNA"/>
</dbReference>